<evidence type="ECO:0000256" key="4">
    <source>
        <dbReference type="ARBA" id="ARBA00023134"/>
    </source>
</evidence>
<dbReference type="GO" id="GO:0005525">
    <property type="term" value="F:GTP binding"/>
    <property type="evidence" value="ECO:0007669"/>
    <property type="project" value="UniProtKB-KW"/>
</dbReference>
<dbReference type="STRING" id="742152.A0A2H3JLY2"/>
<dbReference type="InterPro" id="IPR007743">
    <property type="entry name" value="Immunity-related_GTPase-like"/>
</dbReference>
<keyword evidence="7" id="KW-1185">Reference proteome</keyword>
<dbReference type="SUPFAM" id="SSF52540">
    <property type="entry name" value="P-loop containing nucleoside triphosphate hydrolases"/>
    <property type="match status" value="1"/>
</dbReference>
<reference evidence="6 7" key="1">
    <citation type="journal article" date="2012" name="Science">
        <title>The Paleozoic origin of enzymatic lignin decomposition reconstructed from 31 fungal genomes.</title>
        <authorList>
            <person name="Floudas D."/>
            <person name="Binder M."/>
            <person name="Riley R."/>
            <person name="Barry K."/>
            <person name="Blanchette R.A."/>
            <person name="Henrissat B."/>
            <person name="Martinez A.T."/>
            <person name="Otillar R."/>
            <person name="Spatafora J.W."/>
            <person name="Yadav J.S."/>
            <person name="Aerts A."/>
            <person name="Benoit I."/>
            <person name="Boyd A."/>
            <person name="Carlson A."/>
            <person name="Copeland A."/>
            <person name="Coutinho P.M."/>
            <person name="de Vries R.P."/>
            <person name="Ferreira P."/>
            <person name="Findley K."/>
            <person name="Foster B."/>
            <person name="Gaskell J."/>
            <person name="Glotzer D."/>
            <person name="Gorecki P."/>
            <person name="Heitman J."/>
            <person name="Hesse C."/>
            <person name="Hori C."/>
            <person name="Igarashi K."/>
            <person name="Jurgens J.A."/>
            <person name="Kallen N."/>
            <person name="Kersten P."/>
            <person name="Kohler A."/>
            <person name="Kuees U."/>
            <person name="Kumar T.K.A."/>
            <person name="Kuo A."/>
            <person name="LaButti K."/>
            <person name="Larrondo L.F."/>
            <person name="Lindquist E."/>
            <person name="Ling A."/>
            <person name="Lombard V."/>
            <person name="Lucas S."/>
            <person name="Lundell T."/>
            <person name="Martin R."/>
            <person name="McLaughlin D.J."/>
            <person name="Morgenstern I."/>
            <person name="Morin E."/>
            <person name="Murat C."/>
            <person name="Nagy L.G."/>
            <person name="Nolan M."/>
            <person name="Ohm R.A."/>
            <person name="Patyshakuliyeva A."/>
            <person name="Rokas A."/>
            <person name="Ruiz-Duenas F.J."/>
            <person name="Sabat G."/>
            <person name="Salamov A."/>
            <person name="Samejima M."/>
            <person name="Schmutz J."/>
            <person name="Slot J.C."/>
            <person name="St John F."/>
            <person name="Stenlid J."/>
            <person name="Sun H."/>
            <person name="Sun S."/>
            <person name="Syed K."/>
            <person name="Tsang A."/>
            <person name="Wiebenga A."/>
            <person name="Young D."/>
            <person name="Pisabarro A."/>
            <person name="Eastwood D.C."/>
            <person name="Martin F."/>
            <person name="Cullen D."/>
            <person name="Grigoriev I.V."/>
            <person name="Hibbett D.S."/>
        </authorList>
    </citation>
    <scope>NUCLEOTIDE SEQUENCE [LARGE SCALE GENOMIC DNA]</scope>
    <source>
        <strain evidence="6 7">MD-104</strain>
    </source>
</reference>
<evidence type="ECO:0000256" key="1">
    <source>
        <dbReference type="ARBA" id="ARBA00005429"/>
    </source>
</evidence>
<dbReference type="PROSITE" id="PS51716">
    <property type="entry name" value="G_IRG"/>
    <property type="match status" value="1"/>
</dbReference>
<feature type="non-terminal residue" evidence="6">
    <location>
        <position position="243"/>
    </location>
</feature>
<evidence type="ECO:0000313" key="6">
    <source>
        <dbReference type="EMBL" id="PCH37644.1"/>
    </source>
</evidence>
<evidence type="ECO:0000256" key="2">
    <source>
        <dbReference type="ARBA" id="ARBA00022741"/>
    </source>
</evidence>
<dbReference type="Gene3D" id="3.40.50.300">
    <property type="entry name" value="P-loop containing nucleotide triphosphate hydrolases"/>
    <property type="match status" value="1"/>
</dbReference>
<evidence type="ECO:0000313" key="7">
    <source>
        <dbReference type="Proteomes" id="UP000218811"/>
    </source>
</evidence>
<gene>
    <name evidence="6" type="ORF">WOLCODRAFT_55341</name>
</gene>
<dbReference type="Pfam" id="PF05049">
    <property type="entry name" value="IIGP"/>
    <property type="match status" value="1"/>
</dbReference>
<dbReference type="Proteomes" id="UP000218811">
    <property type="component" value="Unassembled WGS sequence"/>
</dbReference>
<dbReference type="InterPro" id="IPR027417">
    <property type="entry name" value="P-loop_NTPase"/>
</dbReference>
<protein>
    <recommendedName>
        <fullName evidence="5">IRG-type G domain-containing protein</fullName>
    </recommendedName>
</protein>
<evidence type="ECO:0000256" key="3">
    <source>
        <dbReference type="ARBA" id="ARBA00022801"/>
    </source>
</evidence>
<proteinExistence type="inferred from homology"/>
<dbReference type="PANTHER" id="PTHR32341">
    <property type="entry name" value="INTERFERON-INDUCIBLE GTPASE"/>
    <property type="match status" value="1"/>
</dbReference>
<name>A0A2H3JLY2_WOLCO</name>
<dbReference type="GO" id="GO:0016020">
    <property type="term" value="C:membrane"/>
    <property type="evidence" value="ECO:0007669"/>
    <property type="project" value="InterPro"/>
</dbReference>
<feature type="non-terminal residue" evidence="6">
    <location>
        <position position="1"/>
    </location>
</feature>
<dbReference type="GO" id="GO:0016787">
    <property type="term" value="F:hydrolase activity"/>
    <property type="evidence" value="ECO:0007669"/>
    <property type="project" value="UniProtKB-KW"/>
</dbReference>
<sequence>AATTTRAERSVLKQAKEQTERNFREGIRPIIHRSPDEVAATKRSLGYQEGLFHIAITGISGAGKSSLINALRQVFGGSDLQKARTGIVETTAATARYADPDAWIPIVWYDIPGAGTLNKPDWIYFDGHGLYIFDAIIILIDNRFLQSDVAILKNCAAYKIPTFIVRSKSTLHIRNIVSDLRADSEDTDEEQEGLDGERDAPLVERARTEYIAQTKGSVQRNLQKADLQDQRVYLIDKSNLAQI</sequence>
<dbReference type="OrthoDB" id="422720at2759"/>
<dbReference type="PANTHER" id="PTHR32341:SF10">
    <property type="entry name" value="INTERFERON-INDUCIBLE GTPASE 5"/>
    <property type="match status" value="1"/>
</dbReference>
<evidence type="ECO:0000259" key="5">
    <source>
        <dbReference type="PROSITE" id="PS51716"/>
    </source>
</evidence>
<dbReference type="EMBL" id="KB467942">
    <property type="protein sequence ID" value="PCH37644.1"/>
    <property type="molecule type" value="Genomic_DNA"/>
</dbReference>
<comment type="similarity">
    <text evidence="1">Belongs to the TRAFAC class dynamin-like GTPase superfamily. IRG family.</text>
</comment>
<keyword evidence="2" id="KW-0547">Nucleotide-binding</keyword>
<feature type="domain" description="IRG-type G" evidence="5">
    <location>
        <begin position="50"/>
        <end position="243"/>
    </location>
</feature>
<dbReference type="OMA" id="ERNFREG"/>
<dbReference type="InterPro" id="IPR051515">
    <property type="entry name" value="IRG"/>
</dbReference>
<organism evidence="6 7">
    <name type="scientific">Wolfiporia cocos (strain MD-104)</name>
    <name type="common">Brown rot fungus</name>
    <dbReference type="NCBI Taxonomy" id="742152"/>
    <lineage>
        <taxon>Eukaryota</taxon>
        <taxon>Fungi</taxon>
        <taxon>Dikarya</taxon>
        <taxon>Basidiomycota</taxon>
        <taxon>Agaricomycotina</taxon>
        <taxon>Agaricomycetes</taxon>
        <taxon>Polyporales</taxon>
        <taxon>Phaeolaceae</taxon>
        <taxon>Wolfiporia</taxon>
    </lineage>
</organism>
<dbReference type="InterPro" id="IPR030385">
    <property type="entry name" value="G_IRG_dom"/>
</dbReference>
<keyword evidence="3" id="KW-0378">Hydrolase</keyword>
<dbReference type="AlphaFoldDB" id="A0A2H3JLY2"/>
<accession>A0A2H3JLY2</accession>
<keyword evidence="4" id="KW-0342">GTP-binding</keyword>